<gene>
    <name evidence="1" type="ORF">EWH70_32355</name>
</gene>
<dbReference type="Proteomes" id="UP000292003">
    <property type="component" value="Unassembled WGS sequence"/>
</dbReference>
<dbReference type="Pfam" id="PF24211">
    <property type="entry name" value="DUF7432"/>
    <property type="match status" value="1"/>
</dbReference>
<comment type="caution">
    <text evidence="1">The sequence shown here is derived from an EMBL/GenBank/DDBJ whole genome shotgun (WGS) entry which is preliminary data.</text>
</comment>
<evidence type="ECO:0000313" key="1">
    <source>
        <dbReference type="EMBL" id="RZQ59809.1"/>
    </source>
</evidence>
<dbReference type="AlphaFoldDB" id="A0A4Q7IZA1"/>
<dbReference type="InterPro" id="IPR055855">
    <property type="entry name" value="DUF7432"/>
</dbReference>
<dbReference type="EMBL" id="SFCC01000021">
    <property type="protein sequence ID" value="RZQ59809.1"/>
    <property type="molecule type" value="Genomic_DNA"/>
</dbReference>
<organism evidence="1 2">
    <name type="scientific">Amycolatopsis suaedae</name>
    <dbReference type="NCBI Taxonomy" id="2510978"/>
    <lineage>
        <taxon>Bacteria</taxon>
        <taxon>Bacillati</taxon>
        <taxon>Actinomycetota</taxon>
        <taxon>Actinomycetes</taxon>
        <taxon>Pseudonocardiales</taxon>
        <taxon>Pseudonocardiaceae</taxon>
        <taxon>Amycolatopsis</taxon>
    </lineage>
</organism>
<reference evidence="1 2" key="1">
    <citation type="submission" date="2019-02" db="EMBL/GenBank/DDBJ databases">
        <title>Draft genome sequence of Amycolatopsis sp. 8-3EHSu isolated from roots of Suaeda maritima.</title>
        <authorList>
            <person name="Duangmal K."/>
            <person name="Chantavorakit T."/>
        </authorList>
    </citation>
    <scope>NUCLEOTIDE SEQUENCE [LARGE SCALE GENOMIC DNA]</scope>
    <source>
        <strain evidence="1 2">8-3EHSu</strain>
    </source>
</reference>
<evidence type="ECO:0000313" key="2">
    <source>
        <dbReference type="Proteomes" id="UP000292003"/>
    </source>
</evidence>
<keyword evidence="2" id="KW-1185">Reference proteome</keyword>
<dbReference type="RefSeq" id="WP_130479374.1">
    <property type="nucleotide sequence ID" value="NZ_SFCC01000021.1"/>
</dbReference>
<name>A0A4Q7IZA1_9PSEU</name>
<accession>A0A4Q7IZA1</accession>
<proteinExistence type="predicted"/>
<sequence>MTEQKITKRPETFDDLDQTDFRYEPVTVFSLEVHVGRGVLAAAETLLDRLRMVHPELDLDTSGRTWTAKRPRNEDEKAKALVQAQAEWDRRDRERAEAEQRSVLKVGDDFDPGTVVSECSLIHSDGPPCSLGYGHAGDHIEVVAGQVATITPRRSR</sequence>
<protein>
    <submittedName>
        <fullName evidence="1">Uncharacterized protein</fullName>
    </submittedName>
</protein>